<evidence type="ECO:0000313" key="12">
    <source>
        <dbReference type="EMBL" id="SHJ94887.1"/>
    </source>
</evidence>
<dbReference type="AlphaFoldDB" id="A0A1M6NGT4"/>
<comment type="similarity">
    <text evidence="2 10">Belongs to the organic radical-activating enzymes family.</text>
</comment>
<dbReference type="InterPro" id="IPR007197">
    <property type="entry name" value="rSAM"/>
</dbReference>
<dbReference type="PANTHER" id="PTHR30352">
    <property type="entry name" value="PYRUVATE FORMATE-LYASE-ACTIVATING ENZYME"/>
    <property type="match status" value="1"/>
</dbReference>
<dbReference type="GO" id="GO:0005737">
    <property type="term" value="C:cytoplasm"/>
    <property type="evidence" value="ECO:0007669"/>
    <property type="project" value="UniProtKB-SubCell"/>
</dbReference>
<dbReference type="SUPFAM" id="SSF102114">
    <property type="entry name" value="Radical SAM enzymes"/>
    <property type="match status" value="1"/>
</dbReference>
<evidence type="ECO:0000256" key="6">
    <source>
        <dbReference type="ARBA" id="ARBA00022723"/>
    </source>
</evidence>
<accession>A0A1M6NGT4</accession>
<keyword evidence="7 10" id="KW-0560">Oxidoreductase</keyword>
<dbReference type="GO" id="GO:0043365">
    <property type="term" value="F:[formate-C-acetyltransferase]-activating enzyme activity"/>
    <property type="evidence" value="ECO:0007669"/>
    <property type="project" value="UniProtKB-UniRule"/>
</dbReference>
<dbReference type="InterPro" id="IPR013785">
    <property type="entry name" value="Aldolase_TIM"/>
</dbReference>
<evidence type="ECO:0000256" key="1">
    <source>
        <dbReference type="ARBA" id="ARBA00003141"/>
    </source>
</evidence>
<dbReference type="Gene3D" id="3.20.20.70">
    <property type="entry name" value="Aldolase class I"/>
    <property type="match status" value="1"/>
</dbReference>
<keyword evidence="10" id="KW-0963">Cytoplasm</keyword>
<dbReference type="InterPro" id="IPR058240">
    <property type="entry name" value="rSAM_sf"/>
</dbReference>
<sequence>MQQGRIHSIESMGLVDGPGIRTVLFLQGCHLRCRYCHNPDTWQLSGGKEIDVGQIMKMLKRYRPYYGNTGGVTCSGGEPLLQADFVTELFKACKAENISTCLDTAGYGNGSYDILLDYTDLVIFDIKHVISEKYHKLTGGDFSIAKTFLETVIAKNIPLWIRHVVVPDLTDGEAHIRQLGEMIQTIPNVEKVELLPYHTMGVGKYHALGIPYSLEGVPPMEQKKIQYLQNLLTEMIA</sequence>
<dbReference type="EC" id="1.97.1.4" evidence="10"/>
<keyword evidence="4 10" id="KW-0004">4Fe-4S</keyword>
<dbReference type="GO" id="GO:0016829">
    <property type="term" value="F:lyase activity"/>
    <property type="evidence" value="ECO:0007669"/>
    <property type="project" value="UniProtKB-KW"/>
</dbReference>
<dbReference type="GO" id="GO:0051539">
    <property type="term" value="F:4 iron, 4 sulfur cluster binding"/>
    <property type="evidence" value="ECO:0007669"/>
    <property type="project" value="UniProtKB-UniRule"/>
</dbReference>
<dbReference type="EMBL" id="FRAH01000010">
    <property type="protein sequence ID" value="SHJ94887.1"/>
    <property type="molecule type" value="Genomic_DNA"/>
</dbReference>
<keyword evidence="5 10" id="KW-0949">S-adenosyl-L-methionine</keyword>
<evidence type="ECO:0000256" key="3">
    <source>
        <dbReference type="ARBA" id="ARBA00021356"/>
    </source>
</evidence>
<evidence type="ECO:0000256" key="10">
    <source>
        <dbReference type="RuleBase" id="RU362053"/>
    </source>
</evidence>
<dbReference type="Proteomes" id="UP000183975">
    <property type="component" value="Unassembled WGS sequence"/>
</dbReference>
<dbReference type="OrthoDB" id="9782387at2"/>
<evidence type="ECO:0000256" key="9">
    <source>
        <dbReference type="ARBA" id="ARBA00023014"/>
    </source>
</evidence>
<dbReference type="NCBIfam" id="TIGR02493">
    <property type="entry name" value="PFLA"/>
    <property type="match status" value="1"/>
</dbReference>
<feature type="domain" description="Radical SAM core" evidence="11">
    <location>
        <begin position="15"/>
        <end position="234"/>
    </location>
</feature>
<dbReference type="InterPro" id="IPR001989">
    <property type="entry name" value="Radical_activat_CS"/>
</dbReference>
<evidence type="ECO:0000256" key="2">
    <source>
        <dbReference type="ARBA" id="ARBA00009777"/>
    </source>
</evidence>
<evidence type="ECO:0000313" key="13">
    <source>
        <dbReference type="Proteomes" id="UP000183975"/>
    </source>
</evidence>
<evidence type="ECO:0000259" key="11">
    <source>
        <dbReference type="PROSITE" id="PS51918"/>
    </source>
</evidence>
<evidence type="ECO:0000256" key="8">
    <source>
        <dbReference type="ARBA" id="ARBA00023004"/>
    </source>
</evidence>
<dbReference type="SFLD" id="SFLDG01066">
    <property type="entry name" value="organic_radical-activating_enz"/>
    <property type="match status" value="1"/>
</dbReference>
<evidence type="ECO:0000256" key="4">
    <source>
        <dbReference type="ARBA" id="ARBA00022485"/>
    </source>
</evidence>
<protein>
    <recommendedName>
        <fullName evidence="3 10">Pyruvate formate-lyase-activating enzyme</fullName>
        <ecNumber evidence="10">1.97.1.4</ecNumber>
    </recommendedName>
</protein>
<comment type="catalytic activity">
    <reaction evidence="10">
        <text>glycyl-[formate C-acetyltransferase] + reduced [flavodoxin] + S-adenosyl-L-methionine = glycin-2-yl radical-[formate C-acetyltransferase] + semiquinone [flavodoxin] + 5'-deoxyadenosine + L-methionine + H(+)</text>
        <dbReference type="Rhea" id="RHEA:19225"/>
        <dbReference type="Rhea" id="RHEA-COMP:10622"/>
        <dbReference type="Rhea" id="RHEA-COMP:12190"/>
        <dbReference type="Rhea" id="RHEA-COMP:12191"/>
        <dbReference type="Rhea" id="RHEA-COMP:14480"/>
        <dbReference type="ChEBI" id="CHEBI:15378"/>
        <dbReference type="ChEBI" id="CHEBI:17319"/>
        <dbReference type="ChEBI" id="CHEBI:29947"/>
        <dbReference type="ChEBI" id="CHEBI:32722"/>
        <dbReference type="ChEBI" id="CHEBI:57618"/>
        <dbReference type="ChEBI" id="CHEBI:57844"/>
        <dbReference type="ChEBI" id="CHEBI:59789"/>
        <dbReference type="ChEBI" id="CHEBI:140311"/>
        <dbReference type="EC" id="1.97.1.4"/>
    </reaction>
</comment>
<keyword evidence="8 10" id="KW-0408">Iron</keyword>
<dbReference type="SFLD" id="SFLDS00029">
    <property type="entry name" value="Radical_SAM"/>
    <property type="match status" value="1"/>
</dbReference>
<dbReference type="GO" id="GO:0046872">
    <property type="term" value="F:metal ion binding"/>
    <property type="evidence" value="ECO:0007669"/>
    <property type="project" value="UniProtKB-UniRule"/>
</dbReference>
<keyword evidence="12" id="KW-0456">Lyase</keyword>
<dbReference type="InterPro" id="IPR012838">
    <property type="entry name" value="PFL1_activating"/>
</dbReference>
<dbReference type="RefSeq" id="WP_072849580.1">
    <property type="nucleotide sequence ID" value="NZ_FRAH01000010.1"/>
</dbReference>
<dbReference type="CDD" id="cd01335">
    <property type="entry name" value="Radical_SAM"/>
    <property type="match status" value="1"/>
</dbReference>
<keyword evidence="13" id="KW-1185">Reference proteome</keyword>
<proteinExistence type="inferred from homology"/>
<keyword evidence="6 10" id="KW-0479">Metal-binding</keyword>
<comment type="function">
    <text evidence="1 10">Activation of pyruvate formate-lyase under anaerobic conditions by generation of an organic free radical, using S-adenosylmethionine and reduced flavodoxin as cosubstrates to produce 5'-deoxy-adenosine.</text>
</comment>
<keyword evidence="9 10" id="KW-0411">Iron-sulfur</keyword>
<name>A0A1M6NGT4_9FIRM</name>
<keyword evidence="12" id="KW-0670">Pyruvate</keyword>
<dbReference type="PROSITE" id="PS01087">
    <property type="entry name" value="RADICAL_ACTIVATING"/>
    <property type="match status" value="1"/>
</dbReference>
<evidence type="ECO:0000256" key="7">
    <source>
        <dbReference type="ARBA" id="ARBA00023002"/>
    </source>
</evidence>
<dbReference type="PANTHER" id="PTHR30352:SF5">
    <property type="entry name" value="PYRUVATE FORMATE-LYASE 1-ACTIVATING ENZYME"/>
    <property type="match status" value="1"/>
</dbReference>
<gene>
    <name evidence="12" type="ORF">SAMN02745138_00858</name>
</gene>
<dbReference type="Pfam" id="PF04055">
    <property type="entry name" value="Radical_SAM"/>
    <property type="match status" value="1"/>
</dbReference>
<evidence type="ECO:0000256" key="5">
    <source>
        <dbReference type="ARBA" id="ARBA00022691"/>
    </source>
</evidence>
<dbReference type="PROSITE" id="PS51918">
    <property type="entry name" value="RADICAL_SAM"/>
    <property type="match status" value="1"/>
</dbReference>
<reference evidence="12 13" key="1">
    <citation type="submission" date="2016-11" db="EMBL/GenBank/DDBJ databases">
        <authorList>
            <person name="Jaros S."/>
            <person name="Januszkiewicz K."/>
            <person name="Wedrychowicz H."/>
        </authorList>
    </citation>
    <scope>NUCLEOTIDE SEQUENCE [LARGE SCALE GENOMIC DNA]</scope>
    <source>
        <strain evidence="12 13">DSM 14214</strain>
    </source>
</reference>
<organism evidence="12 13">
    <name type="scientific">Anaerotignum lactatifermentans DSM 14214</name>
    <dbReference type="NCBI Taxonomy" id="1121323"/>
    <lineage>
        <taxon>Bacteria</taxon>
        <taxon>Bacillati</taxon>
        <taxon>Bacillota</taxon>
        <taxon>Clostridia</taxon>
        <taxon>Lachnospirales</taxon>
        <taxon>Anaerotignaceae</taxon>
        <taxon>Anaerotignum</taxon>
    </lineage>
</organism>
<comment type="subcellular location">
    <subcellularLocation>
        <location evidence="10">Cytoplasm</location>
    </subcellularLocation>
</comment>
<dbReference type="InterPro" id="IPR034457">
    <property type="entry name" value="Organic_radical-activating"/>
</dbReference>
<comment type="cofactor">
    <cofactor evidence="10">
        <name>[4Fe-4S] cluster</name>
        <dbReference type="ChEBI" id="CHEBI:49883"/>
    </cofactor>
    <text evidence="10">Binds 1 [4Fe-4S] cluster. The cluster is coordinated with 3 cysteines and an exchangeable S-adenosyl-L-methionine.</text>
</comment>